<dbReference type="Proteomes" id="UP000030687">
    <property type="component" value="Unassembled WGS sequence"/>
</dbReference>
<keyword evidence="1" id="KW-0732">Signal</keyword>
<accession>V4RGK0</accession>
<dbReference type="Gene3D" id="2.40.70.10">
    <property type="entry name" value="Acid Proteases"/>
    <property type="match status" value="1"/>
</dbReference>
<dbReference type="InParanoid" id="V4RGK0"/>
<dbReference type="Gramene" id="ESR33068">
    <property type="protein sequence ID" value="ESR33068"/>
    <property type="gene ID" value="CICLE_v100071812mg"/>
</dbReference>
<proteinExistence type="predicted"/>
<dbReference type="STRING" id="85681.V4RGK0"/>
<gene>
    <name evidence="2" type="ORF">CICLE_v100071812mg</name>
</gene>
<organism evidence="2 3">
    <name type="scientific">Citrus clementina</name>
    <name type="common">Clementine</name>
    <name type="synonym">Citrus deliciosa x Citrus sinensis</name>
    <dbReference type="NCBI Taxonomy" id="85681"/>
    <lineage>
        <taxon>Eukaryota</taxon>
        <taxon>Viridiplantae</taxon>
        <taxon>Streptophyta</taxon>
        <taxon>Embryophyta</taxon>
        <taxon>Tracheophyta</taxon>
        <taxon>Spermatophyta</taxon>
        <taxon>Magnoliopsida</taxon>
        <taxon>eudicotyledons</taxon>
        <taxon>Gunneridae</taxon>
        <taxon>Pentapetalae</taxon>
        <taxon>rosids</taxon>
        <taxon>malvids</taxon>
        <taxon>Sapindales</taxon>
        <taxon>Rutaceae</taxon>
        <taxon>Aurantioideae</taxon>
        <taxon>Citrus</taxon>
    </lineage>
</organism>
<dbReference type="InterPro" id="IPR021109">
    <property type="entry name" value="Peptidase_aspartic_dom_sf"/>
</dbReference>
<dbReference type="EMBL" id="KI537036">
    <property type="protein sequence ID" value="ESR33068.1"/>
    <property type="molecule type" value="Genomic_DNA"/>
</dbReference>
<evidence type="ECO:0000313" key="2">
    <source>
        <dbReference type="EMBL" id="ESR33068.1"/>
    </source>
</evidence>
<name>V4RGK0_CITCL</name>
<dbReference type="KEGG" id="cic:CICLE_v100071812m"/>
<feature type="chain" id="PRO_5004725620" evidence="1">
    <location>
        <begin position="23"/>
        <end position="61"/>
    </location>
</feature>
<keyword evidence="3" id="KW-1185">Reference proteome</keyword>
<protein>
    <submittedName>
        <fullName evidence="2">Uncharacterized protein</fullName>
    </submittedName>
</protein>
<dbReference type="AlphaFoldDB" id="V4RGK0"/>
<sequence>MALSSKFLLFCFLLLFISPSIAKTSFRPKALVLPVTKDGSTLQYLTQIKQRTPLVPVKLTL</sequence>
<evidence type="ECO:0000313" key="3">
    <source>
        <dbReference type="Proteomes" id="UP000030687"/>
    </source>
</evidence>
<dbReference type="eggNOG" id="KOG1339">
    <property type="taxonomic scope" value="Eukaryota"/>
</dbReference>
<feature type="non-terminal residue" evidence="2">
    <location>
        <position position="61"/>
    </location>
</feature>
<evidence type="ECO:0000256" key="1">
    <source>
        <dbReference type="SAM" id="SignalP"/>
    </source>
</evidence>
<feature type="signal peptide" evidence="1">
    <location>
        <begin position="1"/>
        <end position="22"/>
    </location>
</feature>
<reference evidence="2 3" key="1">
    <citation type="submission" date="2013-10" db="EMBL/GenBank/DDBJ databases">
        <authorList>
            <consortium name="International Citrus Genome Consortium"/>
            <person name="Jenkins J."/>
            <person name="Schmutz J."/>
            <person name="Prochnik S."/>
            <person name="Rokhsar D."/>
            <person name="Gmitter F."/>
            <person name="Ollitrault P."/>
            <person name="Machado M."/>
            <person name="Talon M."/>
            <person name="Wincker P."/>
            <person name="Jaillon O."/>
            <person name="Morgante M."/>
        </authorList>
    </citation>
    <scope>NUCLEOTIDE SEQUENCE</scope>
    <source>
        <strain evidence="3">cv. Clemenules</strain>
    </source>
</reference>